<keyword evidence="3" id="KW-1185">Reference proteome</keyword>
<proteinExistence type="predicted"/>
<evidence type="ECO:0000313" key="3">
    <source>
        <dbReference type="Proteomes" id="UP000679126"/>
    </source>
</evidence>
<evidence type="ECO:0008006" key="4">
    <source>
        <dbReference type="Google" id="ProtNLM"/>
    </source>
</evidence>
<keyword evidence="1" id="KW-0175">Coiled coil</keyword>
<sequence length="1860" mass="209696">MGNKLFYILDNFCPAAYYDKTAIDNKDFFIIVNTYLITDFPECPPLANYIDPATQGTGHVWEYLGANSAAFGRLVPVPPPLNTAISFAYNGTSFDNKLGFEFQDKTEMISWLERSNSFLLLEPANHKIAVDFFKYVSFSQFRELNDWLIALLSEVLKKKTGDITDPLEKKIWDCAWAGGAADFKEKFREKILAQQNAIPPEKPVPLGISDSYIARFCALLKANGLENEQSPFLPPSSKFTSSALALLGKNATDATVLLGDENHYRKILCQRISTEKGQPEKLRERLGLFYGAGERSRINRPPGISIMQIKDIDSPAGMQLDKAFLPTDWLETNAVSLCGQVCAIPLAAMKEPGFFPSLQIKAGSVDLLAQLSPDQRQEYFNAISAYLHNIANNDHTKFKRILSLPEQYRIPRPSDPQPLTVAQEKTRYSPVNVLLKHNLYPIKPAADAYATAIKIPEALLDSLLPAARVSYREDGSADPLFITLNPQRQLLRKEDLFKKEGTPDVKHIDFEGSVPPEQFTPALMFGIQVKKVPLPENGKQAFKLSRKAPVPKNNTDPSNKPIVDELKLLRELLYEPGDIFKKNDFLLLVIKNTIPESPILITNAWTDKKVDDDEMLEIYSEGLQALFADSNAQTVKDTVDADLLIFPVQNIQQVWEKGFNVLLHKDAGKSVFIALDQHYNFRFNTSVNGFSRSMLLTLDKNGFADSGMGDIEPALVDYSNFSKFRISVANGHELKMNTSDALLPVYEMPSTGMPQLFYYRTTHRFSEEINNAENAMENQENRYRLYRLNSAPMTARVKIENQYAFRMALEMDGIAFPFSNPIRNLASLKTSQVTADNVTQVLPLLTYSLTENGSKIQLNLDKKYLVKLLRDKDTEKEALITIYKDLYESFFDAMQNKVSLVLEIWNFNNTIRQVAAEEAAHPEKSDAWPAIVGNMQLVESIPFPKDLTELLSPFDKPSFSEFCQAVKDYIDSGTTRSTSLDLPAEVVKMVNDCNLVRLGLDITREKEHTVFQQFTAGQPADADLKPFPLKDEDDLAADLAFSRPSRAKVALRQYLDDASGQNNLYRSFSYICSEWYDQKKSRKLALTGEPANMKEILGETTPFVWKPEVDAPNKTDMLLYYVPYSFRPLQVHPDLLDLKTTISFAEYLLRVLSWLAYPERQKEDPANFLVNIEPGSTKEELFNARLAARDKILPPVAQKLAELLTYVDNRRSAPTGGHYQLAQEISERIAPEVLKAFISTMRQDPMKYITAKGFGLGLFSGVSTKHLEAPPAPLPKDGVLQDLYGLQLTRDIRPTERQSALPDNLKGGDTARISFKSILQNTSAAGKDYFFIEPLEDALYDNEFQIAEKGNAASSPFPAAQARTAEDLLENINRFNEQQPAGKPARIAVAHYCPDWVTAGNQKFYLLPSRRPPATPVPYIPESVMLRKNADTDLEWQELVLDPSKEIVLRFTTKGDAAGAAGQDGTITLESKFLAKNKDLDQIKIKHWPRWDIFMNTYDFILESDEEGGINNDLLEIYLEENLPASTAQHSATTRNVTQNLLFAQYDYYVRKNGAVPVPIPLAHLLPGGGSKGLIAELLEGILVPGAITATPVADISLYQDSNDGQPLSFKLKIAPGAPMREKVLTAEIFREKSSGNGPVKYLVRVKVLADPWTCYRCRLRVRRNMRDVGGDGGFDINPAFELNSAYSNWVDYGQQTLSYNYLTDLKKSPSWAPGLKYLVPDMSLTTYRQHLREKTEILFGDMVNRHLESHKTLFHPDNIRDNQRFCSAYIEERIRPGSMQIYHPDRHRDDILEYTKTATDKLARAGIGKVPYGQFVANFKIIPDTIHSHEPLIHVSWFSKNAPEKEVFSVMMKLKFEKI</sequence>
<feature type="coiled-coil region" evidence="1">
    <location>
        <begin position="762"/>
        <end position="789"/>
    </location>
</feature>
<dbReference type="RefSeq" id="WP_209147258.1">
    <property type="nucleotide sequence ID" value="NZ_JAGHKP010000003.1"/>
</dbReference>
<reference evidence="3" key="1">
    <citation type="submission" date="2021-03" db="EMBL/GenBank/DDBJ databases">
        <title>Assistant Professor.</title>
        <authorList>
            <person name="Huq M.A."/>
        </authorList>
    </citation>
    <scope>NUCLEOTIDE SEQUENCE [LARGE SCALE GENOMIC DNA]</scope>
    <source>
        <strain evidence="3">MAH-28</strain>
    </source>
</reference>
<dbReference type="EMBL" id="JAGHKP010000003">
    <property type="protein sequence ID" value="MBO9154139.1"/>
    <property type="molecule type" value="Genomic_DNA"/>
</dbReference>
<gene>
    <name evidence="2" type="ORF">J7I43_18075</name>
</gene>
<dbReference type="Proteomes" id="UP000679126">
    <property type="component" value="Unassembled WGS sequence"/>
</dbReference>
<organism evidence="2 3">
    <name type="scientific">Chitinophaga chungangae</name>
    <dbReference type="NCBI Taxonomy" id="2821488"/>
    <lineage>
        <taxon>Bacteria</taxon>
        <taxon>Pseudomonadati</taxon>
        <taxon>Bacteroidota</taxon>
        <taxon>Chitinophagia</taxon>
        <taxon>Chitinophagales</taxon>
        <taxon>Chitinophagaceae</taxon>
        <taxon>Chitinophaga</taxon>
    </lineage>
</organism>
<evidence type="ECO:0000313" key="2">
    <source>
        <dbReference type="EMBL" id="MBO9154139.1"/>
    </source>
</evidence>
<evidence type="ECO:0000256" key="1">
    <source>
        <dbReference type="SAM" id="Coils"/>
    </source>
</evidence>
<protein>
    <recommendedName>
        <fullName evidence="4">Baseplate J-like protein</fullName>
    </recommendedName>
</protein>
<accession>A0ABS3YHH0</accession>
<comment type="caution">
    <text evidence="2">The sequence shown here is derived from an EMBL/GenBank/DDBJ whole genome shotgun (WGS) entry which is preliminary data.</text>
</comment>
<name>A0ABS3YHH0_9BACT</name>